<organism evidence="1 2">
    <name type="scientific">Halteria grandinella</name>
    <dbReference type="NCBI Taxonomy" id="5974"/>
    <lineage>
        <taxon>Eukaryota</taxon>
        <taxon>Sar</taxon>
        <taxon>Alveolata</taxon>
        <taxon>Ciliophora</taxon>
        <taxon>Intramacronucleata</taxon>
        <taxon>Spirotrichea</taxon>
        <taxon>Stichotrichia</taxon>
        <taxon>Sporadotrichida</taxon>
        <taxon>Halteriidae</taxon>
        <taxon>Halteria</taxon>
    </lineage>
</organism>
<comment type="caution">
    <text evidence="1">The sequence shown here is derived from an EMBL/GenBank/DDBJ whole genome shotgun (WGS) entry which is preliminary data.</text>
</comment>
<accession>A0A8J8P5Z6</accession>
<sequence>MYLGTGPITIDASNFNPDGQIVVMLTREYNKIINARSSDGSLVFVKEYDITTSGNVIRWIQKSIVINSENPPSIFLMTKFCITSSCPGGFRIHSSPAFSATISAWAWRSSTITSSDVAKGIAFGETESVLYAFFSLSGVNKIVRLDAATGVLQWVYDISTCSYAGTQNIEVKVQGGYHTLVVTSGSTISTCYVRLIIPNGGEGTFSGLDMLRDATTPTGLSLKALFVQDQDTVYSVNVGTYQTLLQQTVLAKIDFNLAIVSYKKTLGQLTSTIGLIKFGATYEIFYVLDRAQIVYTAPPSTANFFNVNPAQSISTIIYSSDTSRACYGLDNTGFETAVNMVQTLNAVAQGLISVNISPFVPESITFSELVVPSNDYRDLVFSLLVSQDATCTYSLGASRMLYTINPVTQASTTFQGHVGTAQSFTITPFSASIQCGVTAPIFTYNGTTEQGLPLQLFISVNQNTGAISITNAATRGTYIVLVTGVIQSTQKTTQMFTLQINTPPKFESAPTDVTIPLASSHSFALPAVLDPDYLATHIITTYELGKLILPSFVTYSSGTYSLAPIGVSDIGTWAIVVELTDSIISTPVLYQFKITVVNRFYTKSISNLGPPLFIEEFPAQIQIIAAAQFILTLPSIRDPDSDLFSMNVELGQATSFTSIQADKLTFQPTTQNVRSSPFLIKIILHDQNPIIQRKKTYNLNVFVSNNDSQNSATNDTSAYSGDKFIDLGDPIDSTNWADTQSSLKDKQLKTIIYHPASIKIKQITQTGIVNVRIRSEGPGAKILQNLQEAQIQVSLLKADESIEIVKFYILDRDTSLVNFKLQLQIEDLKSVSAGSQLDTLVVTIIQNFKYHIGGIGILLKRGTNDSRNIPPQISLSKQIGQQAWIQIVNKQLQPSQKLARC</sequence>
<evidence type="ECO:0000313" key="1">
    <source>
        <dbReference type="EMBL" id="TNV86579.1"/>
    </source>
</evidence>
<dbReference type="EMBL" id="RRYP01000971">
    <property type="protein sequence ID" value="TNV86579.1"/>
    <property type="molecule type" value="Genomic_DNA"/>
</dbReference>
<dbReference type="OrthoDB" id="327661at2759"/>
<name>A0A8J8P5Z6_HALGN</name>
<dbReference type="Proteomes" id="UP000785679">
    <property type="component" value="Unassembled WGS sequence"/>
</dbReference>
<dbReference type="AlphaFoldDB" id="A0A8J8P5Z6"/>
<gene>
    <name evidence="1" type="ORF">FGO68_gene10523</name>
</gene>
<protein>
    <submittedName>
        <fullName evidence="1">Uncharacterized protein</fullName>
    </submittedName>
</protein>
<keyword evidence="2" id="KW-1185">Reference proteome</keyword>
<evidence type="ECO:0000313" key="2">
    <source>
        <dbReference type="Proteomes" id="UP000785679"/>
    </source>
</evidence>
<reference evidence="1" key="1">
    <citation type="submission" date="2019-06" db="EMBL/GenBank/DDBJ databases">
        <authorList>
            <person name="Zheng W."/>
        </authorList>
    </citation>
    <scope>NUCLEOTIDE SEQUENCE</scope>
    <source>
        <strain evidence="1">QDHG01</strain>
    </source>
</reference>
<proteinExistence type="predicted"/>